<gene>
    <name evidence="1" type="ordered locus">CHU_0204</name>
</gene>
<dbReference type="PANTHER" id="PTHR36452:SF1">
    <property type="entry name" value="DUF2461 DOMAIN-CONTAINING PROTEIN"/>
    <property type="match status" value="1"/>
</dbReference>
<dbReference type="Pfam" id="PF09365">
    <property type="entry name" value="DUF2461"/>
    <property type="match status" value="1"/>
</dbReference>
<dbReference type="InterPro" id="IPR015996">
    <property type="entry name" value="UCP028451"/>
</dbReference>
<dbReference type="AlphaFoldDB" id="A0A6N4SMJ6"/>
<keyword evidence="2" id="KW-1185">Reference proteome</keyword>
<protein>
    <recommendedName>
        <fullName evidence="3">TIGR02453 family protein</fullName>
    </recommendedName>
</protein>
<accession>A0A6N4SMJ6</accession>
<dbReference type="PANTHER" id="PTHR36452">
    <property type="entry name" value="CHROMOSOME 12, WHOLE GENOME SHOTGUN SEQUENCE"/>
    <property type="match status" value="1"/>
</dbReference>
<dbReference type="PIRSF" id="PIRSF028451">
    <property type="entry name" value="UCP028451"/>
    <property type="match status" value="1"/>
</dbReference>
<proteinExistence type="predicted"/>
<organism evidence="1 2">
    <name type="scientific">Cytophaga hutchinsonii (strain ATCC 33406 / DSM 1761 / CIP 103989 / NBRC 15051 / NCIMB 9469 / D465)</name>
    <dbReference type="NCBI Taxonomy" id="269798"/>
    <lineage>
        <taxon>Bacteria</taxon>
        <taxon>Pseudomonadati</taxon>
        <taxon>Bacteroidota</taxon>
        <taxon>Cytophagia</taxon>
        <taxon>Cytophagales</taxon>
        <taxon>Cytophagaceae</taxon>
        <taxon>Cytophaga</taxon>
    </lineage>
</organism>
<sequence>MTLVSTLSFLKKLNKNNNKEWFDKNRSAYEEAKKEVKALVQLVIEKTAVFDPSIASLEPKDCMFRINRDVRFSKDKSPYKTNMGFMIAPGGKKSIKGCYYVHIEPGNCFIAGGIWMPMPEHLKLIRQEIDYNGDALKKIFSSKDVKKYFSDFDEESKLIRMPKDYEETHPYAEWLKLKSFTVTFPIDEAIFSDKKVVEEITKPFKGIHALNAFLNGALDS</sequence>
<evidence type="ECO:0000313" key="2">
    <source>
        <dbReference type="Proteomes" id="UP000001822"/>
    </source>
</evidence>
<evidence type="ECO:0000313" key="1">
    <source>
        <dbReference type="EMBL" id="ABG57496.1"/>
    </source>
</evidence>
<name>A0A6N4SMJ6_CYTH3</name>
<dbReference type="RefSeq" id="WP_011583612.1">
    <property type="nucleotide sequence ID" value="NC_008255.1"/>
</dbReference>
<dbReference type="InterPro" id="IPR012808">
    <property type="entry name" value="CHP02453"/>
</dbReference>
<dbReference type="KEGG" id="chu:CHU_0204"/>
<reference evidence="1 2" key="1">
    <citation type="journal article" date="2007" name="Appl. Environ. Microbiol.">
        <title>Genome sequence of the cellulolytic gliding bacterium Cytophaga hutchinsonii.</title>
        <authorList>
            <person name="Xie G."/>
            <person name="Bruce D.C."/>
            <person name="Challacombe J.F."/>
            <person name="Chertkov O."/>
            <person name="Detter J.C."/>
            <person name="Gilna P."/>
            <person name="Han C.S."/>
            <person name="Lucas S."/>
            <person name="Misra M."/>
            <person name="Myers G.L."/>
            <person name="Richardson P."/>
            <person name="Tapia R."/>
            <person name="Thayer N."/>
            <person name="Thompson L.S."/>
            <person name="Brettin T.S."/>
            <person name="Henrissat B."/>
            <person name="Wilson D.B."/>
            <person name="McBride M.J."/>
        </authorList>
    </citation>
    <scope>NUCLEOTIDE SEQUENCE [LARGE SCALE GENOMIC DNA]</scope>
    <source>
        <strain evidence="2">ATCC 33406 / DSM 1761 / CIP 103989 / NBRC 15051 / NCIMB 9469 / D465</strain>
    </source>
</reference>
<dbReference type="NCBIfam" id="TIGR02453">
    <property type="entry name" value="TIGR02453 family protein"/>
    <property type="match status" value="1"/>
</dbReference>
<dbReference type="Proteomes" id="UP000001822">
    <property type="component" value="Chromosome"/>
</dbReference>
<dbReference type="OrthoDB" id="9794241at2"/>
<dbReference type="EMBL" id="CP000383">
    <property type="protein sequence ID" value="ABG57496.1"/>
    <property type="molecule type" value="Genomic_DNA"/>
</dbReference>
<evidence type="ECO:0008006" key="3">
    <source>
        <dbReference type="Google" id="ProtNLM"/>
    </source>
</evidence>